<dbReference type="AlphaFoldDB" id="A0A2W7P3Y7"/>
<keyword evidence="2" id="KW-1185">Reference proteome</keyword>
<reference evidence="1" key="1">
    <citation type="submission" date="2018-06" db="EMBL/GenBank/DDBJ databases">
        <title>Genomic Encyclopedia of Type Strains, Phase IV (KMG-V): Genome sequencing to study the core and pangenomes of soil and plant-associated prokaryotes.</title>
        <authorList>
            <person name="Whitman W."/>
        </authorList>
    </citation>
    <scope>NUCLEOTIDE SEQUENCE [LARGE SCALE GENOMIC DNA]</scope>
    <source>
        <strain evidence="1">MLR2-44</strain>
    </source>
</reference>
<protein>
    <submittedName>
        <fullName evidence="1">Uncharacterized protein</fullName>
    </submittedName>
</protein>
<evidence type="ECO:0000313" key="1">
    <source>
        <dbReference type="EMBL" id="PZX30854.1"/>
    </source>
</evidence>
<evidence type="ECO:0000313" key="2">
    <source>
        <dbReference type="Proteomes" id="UP000249638"/>
    </source>
</evidence>
<organism evidence="1 2">
    <name type="scientific">Cupriavidus phytorum</name>
    <dbReference type="NCBI Taxonomy" id="3024399"/>
    <lineage>
        <taxon>Bacteria</taxon>
        <taxon>Pseudomonadati</taxon>
        <taxon>Pseudomonadota</taxon>
        <taxon>Betaproteobacteria</taxon>
        <taxon>Burkholderiales</taxon>
        <taxon>Burkholderiaceae</taxon>
        <taxon>Cupriavidus</taxon>
    </lineage>
</organism>
<proteinExistence type="predicted"/>
<sequence length="74" mass="8037">MAQTTPPAFGGLSQQDLDWLAVFKSANPVQAADLAAAFDMACNVLRERGYTCATDDRADKLRGALARYVTESQR</sequence>
<accession>A0A2W7P3Y7</accession>
<comment type="caution">
    <text evidence="1">The sequence shown here is derived from an EMBL/GenBank/DDBJ whole genome shotgun (WGS) entry which is preliminary data.</text>
</comment>
<gene>
    <name evidence="1" type="ORF">C7416_103587</name>
</gene>
<dbReference type="EMBL" id="QKZN01000003">
    <property type="protein sequence ID" value="PZX30854.1"/>
    <property type="molecule type" value="Genomic_DNA"/>
</dbReference>
<dbReference type="Proteomes" id="UP000249638">
    <property type="component" value="Unassembled WGS sequence"/>
</dbReference>
<name>A0A2W7P3Y7_9BURK</name>